<feature type="compositionally biased region" description="Polar residues" evidence="1">
    <location>
        <begin position="10"/>
        <end position="26"/>
    </location>
</feature>
<reference evidence="2" key="1">
    <citation type="journal article" date="2019" name="Sci. Rep.">
        <title>Draft genome of Tanacetum cinerariifolium, the natural source of mosquito coil.</title>
        <authorList>
            <person name="Yamashiro T."/>
            <person name="Shiraishi A."/>
            <person name="Satake H."/>
            <person name="Nakayama K."/>
        </authorList>
    </citation>
    <scope>NUCLEOTIDE SEQUENCE</scope>
</reference>
<feature type="region of interest" description="Disordered" evidence="1">
    <location>
        <begin position="1"/>
        <end position="26"/>
    </location>
</feature>
<feature type="non-terminal residue" evidence="2">
    <location>
        <position position="178"/>
    </location>
</feature>
<dbReference type="AlphaFoldDB" id="A0A699V5V1"/>
<evidence type="ECO:0000313" key="2">
    <source>
        <dbReference type="EMBL" id="GFD29241.1"/>
    </source>
</evidence>
<gene>
    <name evidence="2" type="ORF">Tci_901210</name>
</gene>
<proteinExistence type="predicted"/>
<dbReference type="EMBL" id="BKCJ011392928">
    <property type="protein sequence ID" value="GFD29241.1"/>
    <property type="molecule type" value="Genomic_DNA"/>
</dbReference>
<protein>
    <submittedName>
        <fullName evidence="2">Uncharacterized protein</fullName>
    </submittedName>
</protein>
<accession>A0A699V5V1</accession>
<comment type="caution">
    <text evidence="2">The sequence shown here is derived from an EMBL/GenBank/DDBJ whole genome shotgun (WGS) entry which is preliminary data.</text>
</comment>
<sequence length="178" mass="19580">NSFIRKDFSKSTSVAKNNASNDFSKPVTAQTLPTKKKSCLKNTNVFAPGMYKIHTDHTQARTSKLPQDSKKTNKCVSFSTGVIPTTSVSRPQLKSNPQGDRVFRSNSRGKKLEVDEHRRNVKLPKNKMSVIACNDSLNAKTVNVKSVSAMCAKCVMIDTYDLCVPKSVAKPLKKTVAS</sequence>
<evidence type="ECO:0000256" key="1">
    <source>
        <dbReference type="SAM" id="MobiDB-lite"/>
    </source>
</evidence>
<organism evidence="2">
    <name type="scientific">Tanacetum cinerariifolium</name>
    <name type="common">Dalmatian daisy</name>
    <name type="synonym">Chrysanthemum cinerariifolium</name>
    <dbReference type="NCBI Taxonomy" id="118510"/>
    <lineage>
        <taxon>Eukaryota</taxon>
        <taxon>Viridiplantae</taxon>
        <taxon>Streptophyta</taxon>
        <taxon>Embryophyta</taxon>
        <taxon>Tracheophyta</taxon>
        <taxon>Spermatophyta</taxon>
        <taxon>Magnoliopsida</taxon>
        <taxon>eudicotyledons</taxon>
        <taxon>Gunneridae</taxon>
        <taxon>Pentapetalae</taxon>
        <taxon>asterids</taxon>
        <taxon>campanulids</taxon>
        <taxon>Asterales</taxon>
        <taxon>Asteraceae</taxon>
        <taxon>Asteroideae</taxon>
        <taxon>Anthemideae</taxon>
        <taxon>Anthemidinae</taxon>
        <taxon>Tanacetum</taxon>
    </lineage>
</organism>
<feature type="non-terminal residue" evidence="2">
    <location>
        <position position="1"/>
    </location>
</feature>
<name>A0A699V5V1_TANCI</name>